<dbReference type="Gene3D" id="3.40.50.300">
    <property type="entry name" value="P-loop containing nucleotide triphosphate hydrolases"/>
    <property type="match status" value="1"/>
</dbReference>
<dbReference type="GO" id="GO:0005525">
    <property type="term" value="F:GTP binding"/>
    <property type="evidence" value="ECO:0007669"/>
    <property type="project" value="InterPro"/>
</dbReference>
<keyword evidence="2" id="KW-0472">Membrane</keyword>
<evidence type="ECO:0000259" key="4">
    <source>
        <dbReference type="Pfam" id="PF01926"/>
    </source>
</evidence>
<feature type="region of interest" description="Disordered" evidence="1">
    <location>
        <begin position="48"/>
        <end position="94"/>
    </location>
</feature>
<keyword evidence="2" id="KW-1133">Transmembrane helix</keyword>
<feature type="compositionally biased region" description="Low complexity" evidence="1">
    <location>
        <begin position="61"/>
        <end position="73"/>
    </location>
</feature>
<dbReference type="Gene3D" id="3.40.50.1820">
    <property type="entry name" value="alpha/beta hydrolase"/>
    <property type="match status" value="1"/>
</dbReference>
<organism evidence="5 6">
    <name type="scientific">Ceratodon purpureus</name>
    <name type="common">Fire moss</name>
    <name type="synonym">Dicranum purpureum</name>
    <dbReference type="NCBI Taxonomy" id="3225"/>
    <lineage>
        <taxon>Eukaryota</taxon>
        <taxon>Viridiplantae</taxon>
        <taxon>Streptophyta</taxon>
        <taxon>Embryophyta</taxon>
        <taxon>Bryophyta</taxon>
        <taxon>Bryophytina</taxon>
        <taxon>Bryopsida</taxon>
        <taxon>Dicranidae</taxon>
        <taxon>Pseudoditrichales</taxon>
        <taxon>Ditrichaceae</taxon>
        <taxon>Ceratodon</taxon>
    </lineage>
</organism>
<dbReference type="PANTHER" id="PTHR45856">
    <property type="entry name" value="ALPHA/BETA-HYDROLASES SUPERFAMILY PROTEIN"/>
    <property type="match status" value="1"/>
</dbReference>
<dbReference type="EMBL" id="CM026422">
    <property type="protein sequence ID" value="KAG0587601.1"/>
    <property type="molecule type" value="Genomic_DNA"/>
</dbReference>
<keyword evidence="2" id="KW-0812">Transmembrane</keyword>
<dbReference type="AlphaFoldDB" id="A0A8T0IY24"/>
<feature type="compositionally biased region" description="Basic and acidic residues" evidence="1">
    <location>
        <begin position="48"/>
        <end position="60"/>
    </location>
</feature>
<proteinExistence type="predicted"/>
<keyword evidence="6" id="KW-1185">Reference proteome</keyword>
<evidence type="ECO:0000313" key="6">
    <source>
        <dbReference type="Proteomes" id="UP000822688"/>
    </source>
</evidence>
<accession>A0A8T0IY24</accession>
<evidence type="ECO:0000259" key="3">
    <source>
        <dbReference type="Pfam" id="PF01764"/>
    </source>
</evidence>
<dbReference type="InterPro" id="IPR006073">
    <property type="entry name" value="GTP-bd"/>
</dbReference>
<dbReference type="CDD" id="cd00519">
    <property type="entry name" value="Lipase_3"/>
    <property type="match status" value="1"/>
</dbReference>
<evidence type="ECO:0000313" key="5">
    <source>
        <dbReference type="EMBL" id="KAG0587601.1"/>
    </source>
</evidence>
<dbReference type="SUPFAM" id="SSF53474">
    <property type="entry name" value="alpha/beta-Hydrolases"/>
    <property type="match status" value="1"/>
</dbReference>
<dbReference type="InterPro" id="IPR002921">
    <property type="entry name" value="Fungal_lipase-type"/>
</dbReference>
<feature type="domain" description="Fungal lipase-type" evidence="3">
    <location>
        <begin position="175"/>
        <end position="307"/>
    </location>
</feature>
<feature type="transmembrane region" description="Helical" evidence="2">
    <location>
        <begin position="712"/>
        <end position="735"/>
    </location>
</feature>
<sequence>MAVAADLEEKEPATLSLFWSSCIRLPLLCLVVCVVYIRWKRFRVSQAETREGNQRQRETCESSSYGTTSSQTSDQNEMPMAKQESPRAQRSAEAAESTAIRLGRGLNLSKHDLLRALLCSAAAYGEGNGMAENLFRQARQEFPAFDGFQKVHMSLGFPERKLHKFLVAYASDAIFIAFQGTQNLVDLADDLTVNTTVSPDGGKFHAGFLKRSEWFLRPNNKLDGLRQSGKRVILCGHSLGGAVAHMVLLRYLQEKVSSEGSPDSLFSIGFGAPHVCDGKAASIINEDENMRWRFINIVNQADPVPRLLHHMPSTLLAVLKAAPTYFTQYNSLLSQLGGFIGTSLHLFAGGQAPDFRSTIMQVGLRVAAYTWQNYVVKRSSTFQYKLIMLWRSICQKTPAAEFHPVGQYVFLKRRPPSSVTDEWGPWKHSIVDGQNREMTELRMMESGKYEDIVFHTLVSYKTSLIKTSFLDNPQIRTNQSSVPLDLHQLVVSTPKPEVTYARLEEEQHLLFIKGRNLLFLDETIKVNGGHKDWQILEQTDTELVLLPVGTVEPSGTEAGAVLMVTVKTAYGQAHAQIVKESMKSEQSQGTQSMLKTLVQILLLKARAPMNRMPRPSVLKKLDDIAHCVTQSQNLEERNSNLSQLLTAISAGTDIGIEEKIEDANNLIKEVLKFLLEDYSFGSIPSHLEPSRSCGNATPTTWGQRTIWNKGKIATLVIAAGTVAAVAATGGGALLIEGIVMAFPAAEAAAMAVSGPTAIFTVGSGAATFAGYSVYQGMTGPTDPSIVKRFRTPNEYIDWLELAIGEVSTWLRPRDEINHKAPRDNTDSTSPREAAAYEKNLLKQVEASPAFKGMVEHSCCNDTNCRNHTYHDVRLKSSAFLALSPRSQKLLLQQINIVLKTHALYKEVASEHFVAVVGAEGAGKSTFIKDVIMKYGTFSLDETQLPKTGLYQHTEHVKAYAVTNKLCLVDFPGKNGIGHYTERWQQFSSLSNSAILFLEFQDDLKVEQKEMYNTMKQGLKIDHPIVAFNKVDKSFTPENDEVYTSIHFAKMKQKIATELKCDPKHIYYMSVRPNAFQGSERCEMMRKAGVVNLETFVNEVLRLTVHRPTASDMHGANQGMEIIHPWLHL</sequence>
<dbReference type="PANTHER" id="PTHR45856:SF21">
    <property type="entry name" value="FUNGAL LIPASE-LIKE DOMAIN-CONTAINING PROTEIN"/>
    <property type="match status" value="1"/>
</dbReference>
<dbReference type="InterPro" id="IPR029058">
    <property type="entry name" value="AB_hydrolase_fold"/>
</dbReference>
<feature type="transmembrane region" description="Helical" evidence="2">
    <location>
        <begin position="17"/>
        <end position="37"/>
    </location>
</feature>
<feature type="domain" description="G" evidence="4">
    <location>
        <begin position="913"/>
        <end position="1029"/>
    </location>
</feature>
<reference evidence="5" key="1">
    <citation type="submission" date="2020-06" db="EMBL/GenBank/DDBJ databases">
        <title>WGS assembly of Ceratodon purpureus strain R40.</title>
        <authorList>
            <person name="Carey S.B."/>
            <person name="Jenkins J."/>
            <person name="Shu S."/>
            <person name="Lovell J.T."/>
            <person name="Sreedasyam A."/>
            <person name="Maumus F."/>
            <person name="Tiley G.P."/>
            <person name="Fernandez-Pozo N."/>
            <person name="Barry K."/>
            <person name="Chen C."/>
            <person name="Wang M."/>
            <person name="Lipzen A."/>
            <person name="Daum C."/>
            <person name="Saski C.A."/>
            <person name="Payton A.C."/>
            <person name="Mcbreen J.C."/>
            <person name="Conrad R.E."/>
            <person name="Kollar L.M."/>
            <person name="Olsson S."/>
            <person name="Huttunen S."/>
            <person name="Landis J.B."/>
            <person name="Wickett N.J."/>
            <person name="Johnson M.G."/>
            <person name="Rensing S.A."/>
            <person name="Grimwood J."/>
            <person name="Schmutz J."/>
            <person name="Mcdaniel S.F."/>
        </authorList>
    </citation>
    <scope>NUCLEOTIDE SEQUENCE</scope>
    <source>
        <strain evidence="5">R40</strain>
    </source>
</reference>
<dbReference type="CDD" id="cd00882">
    <property type="entry name" value="Ras_like_GTPase"/>
    <property type="match status" value="1"/>
</dbReference>
<evidence type="ECO:0000256" key="2">
    <source>
        <dbReference type="SAM" id="Phobius"/>
    </source>
</evidence>
<dbReference type="Pfam" id="PF01764">
    <property type="entry name" value="Lipase_3"/>
    <property type="match status" value="1"/>
</dbReference>
<dbReference type="GO" id="GO:0006629">
    <property type="term" value="P:lipid metabolic process"/>
    <property type="evidence" value="ECO:0007669"/>
    <property type="project" value="InterPro"/>
</dbReference>
<protein>
    <recommendedName>
        <fullName evidence="7">Fungal lipase-like domain-containing protein</fullName>
    </recommendedName>
</protein>
<evidence type="ECO:0000256" key="1">
    <source>
        <dbReference type="SAM" id="MobiDB-lite"/>
    </source>
</evidence>
<dbReference type="Proteomes" id="UP000822688">
    <property type="component" value="Chromosome 2"/>
</dbReference>
<dbReference type="InterPro" id="IPR051218">
    <property type="entry name" value="Sec_MonoDiacylglyc_Lipase"/>
</dbReference>
<gene>
    <name evidence="5" type="ORF">KC19_2G176600</name>
</gene>
<dbReference type="Pfam" id="PF01926">
    <property type="entry name" value="MMR_HSR1"/>
    <property type="match status" value="1"/>
</dbReference>
<name>A0A8T0IY24_CERPU</name>
<comment type="caution">
    <text evidence="5">The sequence shown here is derived from an EMBL/GenBank/DDBJ whole genome shotgun (WGS) entry which is preliminary data.</text>
</comment>
<dbReference type="SUPFAM" id="SSF52540">
    <property type="entry name" value="P-loop containing nucleoside triphosphate hydrolases"/>
    <property type="match status" value="1"/>
</dbReference>
<evidence type="ECO:0008006" key="7">
    <source>
        <dbReference type="Google" id="ProtNLM"/>
    </source>
</evidence>
<dbReference type="InterPro" id="IPR027417">
    <property type="entry name" value="P-loop_NTPase"/>
</dbReference>